<dbReference type="GO" id="GO:0000329">
    <property type="term" value="C:fungal-type vacuole membrane"/>
    <property type="evidence" value="ECO:0007669"/>
    <property type="project" value="TreeGrafter"/>
</dbReference>
<dbReference type="HOGENOM" id="CLU_026578_1_1_1"/>
<dbReference type="RefSeq" id="XP_001483826.2">
    <property type="nucleotide sequence ID" value="XM_001483776.1"/>
</dbReference>
<feature type="transmembrane region" description="Helical" evidence="5">
    <location>
        <begin position="195"/>
        <end position="218"/>
    </location>
</feature>
<dbReference type="GeneID" id="5125681"/>
<dbReference type="InterPro" id="IPR037185">
    <property type="entry name" value="EmrE-like"/>
</dbReference>
<evidence type="ECO:0000313" key="6">
    <source>
        <dbReference type="EMBL" id="EDK40457.2"/>
    </source>
</evidence>
<feature type="transmembrane region" description="Helical" evidence="5">
    <location>
        <begin position="230"/>
        <end position="249"/>
    </location>
</feature>
<name>A5DMQ4_PICGU</name>
<gene>
    <name evidence="6" type="ORF">PGUG_04555</name>
</gene>
<feature type="transmembrane region" description="Helical" evidence="5">
    <location>
        <begin position="297"/>
        <end position="316"/>
    </location>
</feature>
<dbReference type="SUPFAM" id="SSF103481">
    <property type="entry name" value="Multidrug resistance efflux transporter EmrE"/>
    <property type="match status" value="1"/>
</dbReference>
<dbReference type="OrthoDB" id="1436450at2759"/>
<feature type="transmembrane region" description="Helical" evidence="5">
    <location>
        <begin position="328"/>
        <end position="347"/>
    </location>
</feature>
<dbReference type="Proteomes" id="UP000001997">
    <property type="component" value="Unassembled WGS sequence"/>
</dbReference>
<feature type="transmembrane region" description="Helical" evidence="5">
    <location>
        <begin position="31"/>
        <end position="52"/>
    </location>
</feature>
<reference evidence="6 7" key="1">
    <citation type="journal article" date="2009" name="Nature">
        <title>Evolution of pathogenicity and sexual reproduction in eight Candida genomes.</title>
        <authorList>
            <person name="Butler G."/>
            <person name="Rasmussen M.D."/>
            <person name="Lin M.F."/>
            <person name="Santos M.A."/>
            <person name="Sakthikumar S."/>
            <person name="Munro C.A."/>
            <person name="Rheinbay E."/>
            <person name="Grabherr M."/>
            <person name="Forche A."/>
            <person name="Reedy J.L."/>
            <person name="Agrafioti I."/>
            <person name="Arnaud M.B."/>
            <person name="Bates S."/>
            <person name="Brown A.J."/>
            <person name="Brunke S."/>
            <person name="Costanzo M.C."/>
            <person name="Fitzpatrick D.A."/>
            <person name="de Groot P.W."/>
            <person name="Harris D."/>
            <person name="Hoyer L.L."/>
            <person name="Hube B."/>
            <person name="Klis F.M."/>
            <person name="Kodira C."/>
            <person name="Lennard N."/>
            <person name="Logue M.E."/>
            <person name="Martin R."/>
            <person name="Neiman A.M."/>
            <person name="Nikolaou E."/>
            <person name="Quail M.A."/>
            <person name="Quinn J."/>
            <person name="Santos M.C."/>
            <person name="Schmitzberger F.F."/>
            <person name="Sherlock G."/>
            <person name="Shah P."/>
            <person name="Silverstein K.A."/>
            <person name="Skrzypek M.S."/>
            <person name="Soll D."/>
            <person name="Staggs R."/>
            <person name="Stansfield I."/>
            <person name="Stumpf M.P."/>
            <person name="Sudbery P.E."/>
            <person name="Srikantha T."/>
            <person name="Zeng Q."/>
            <person name="Berman J."/>
            <person name="Berriman M."/>
            <person name="Heitman J."/>
            <person name="Gow N.A."/>
            <person name="Lorenz M.C."/>
            <person name="Birren B.W."/>
            <person name="Kellis M."/>
            <person name="Cuomo C.A."/>
        </authorList>
    </citation>
    <scope>NUCLEOTIDE SEQUENCE [LARGE SCALE GENOMIC DNA]</scope>
    <source>
        <strain evidence="7">ATCC 6260 / CBS 566 / DSM 6381 / JCM 1539 / NBRC 10279 / NRRL Y-324</strain>
    </source>
</reference>
<keyword evidence="7" id="KW-1185">Reference proteome</keyword>
<evidence type="ECO:0000313" key="7">
    <source>
        <dbReference type="Proteomes" id="UP000001997"/>
    </source>
</evidence>
<feature type="transmembrane region" description="Helical" evidence="5">
    <location>
        <begin position="157"/>
        <end position="175"/>
    </location>
</feature>
<keyword evidence="3 5" id="KW-1133">Transmembrane helix</keyword>
<proteinExistence type="predicted"/>
<evidence type="ECO:0000256" key="1">
    <source>
        <dbReference type="ARBA" id="ARBA00004141"/>
    </source>
</evidence>
<protein>
    <recommendedName>
        <fullName evidence="8">EamA domain-containing protein</fullName>
    </recommendedName>
</protein>
<feature type="transmembrane region" description="Helical" evidence="5">
    <location>
        <begin position="104"/>
        <end position="126"/>
    </location>
</feature>
<dbReference type="PANTHER" id="PTHR23051:SF0">
    <property type="entry name" value="SOLUTE CARRIER FAMILY 35 MEMBER F5"/>
    <property type="match status" value="1"/>
</dbReference>
<comment type="subcellular location">
    <subcellularLocation>
        <location evidence="1">Membrane</location>
        <topology evidence="1">Multi-pass membrane protein</topology>
    </subcellularLocation>
</comment>
<feature type="transmembrane region" description="Helical" evidence="5">
    <location>
        <begin position="269"/>
        <end position="290"/>
    </location>
</feature>
<evidence type="ECO:0000256" key="3">
    <source>
        <dbReference type="ARBA" id="ARBA00022989"/>
    </source>
</evidence>
<dbReference type="KEGG" id="pgu:PGUG_04555"/>
<evidence type="ECO:0000256" key="5">
    <source>
        <dbReference type="SAM" id="Phobius"/>
    </source>
</evidence>
<dbReference type="Pfam" id="PF16913">
    <property type="entry name" value="PUNUT"/>
    <property type="match status" value="1"/>
</dbReference>
<dbReference type="EMBL" id="CH408159">
    <property type="protein sequence ID" value="EDK40457.2"/>
    <property type="molecule type" value="Genomic_DNA"/>
</dbReference>
<evidence type="ECO:0000256" key="4">
    <source>
        <dbReference type="ARBA" id="ARBA00023136"/>
    </source>
</evidence>
<dbReference type="eggNOG" id="KOG2765">
    <property type="taxonomic scope" value="Eukaryota"/>
</dbReference>
<dbReference type="PANTHER" id="PTHR23051">
    <property type="entry name" value="SOLUTE CARRIER FAMILY 35, MEMBER F5"/>
    <property type="match status" value="1"/>
</dbReference>
<feature type="transmembrane region" description="Helical" evidence="5">
    <location>
        <begin position="64"/>
        <end position="84"/>
    </location>
</feature>
<evidence type="ECO:0000256" key="2">
    <source>
        <dbReference type="ARBA" id="ARBA00022692"/>
    </source>
</evidence>
<keyword evidence="4 5" id="KW-0472">Membrane</keyword>
<dbReference type="OMA" id="MKVKCGT"/>
<sequence>MTNDDLRLTPTMSHTPSEVIRIINDEEIRKFKLGVLFLVVAISSWIFGLELLNAVLKGDEYQKPWMFSYITGSCFALNLIPDFFSSYRNQKPAENELNGRETTILAIIIAIIYYFYNLFVMLALQYTSASNQTVLSSTTSIFTLFIGMSLGIETFNLQKLACIIISFAGVVLINWSESGLSKDSGNKFVPKNPRLGNALAVLGALMYAFYMIVMKVRCGTGSRTVNERRMFGIVGAVTLVFGIPVLFIVHMFDIERFELPPNNTVSSMILINGVFSVISDYTTILAMLLTSPLVTSLSLSSSIPITIFIDKIIMWVTDAPASKSGHVMYYFGICSILLSVLLINANLTTENQLIVEVIDDALEDAIREDEVLSPVLSPLLSPHAQYTTGATIRNSPGLQLGIRSPLYRRSPATQFPFLVRKVSGFDLNNDSEDLDERVGEADTEEMHLTVSGGRNHKYRVRIVAQDEHTPLLGSDL</sequence>
<keyword evidence="2 5" id="KW-0812">Transmembrane</keyword>
<evidence type="ECO:0008006" key="8">
    <source>
        <dbReference type="Google" id="ProtNLM"/>
    </source>
</evidence>
<dbReference type="AlphaFoldDB" id="A5DMQ4"/>
<dbReference type="InParanoid" id="A5DMQ4"/>
<accession>A5DMQ4</accession>
<dbReference type="VEuPathDB" id="FungiDB:PGUG_04555"/>
<feature type="transmembrane region" description="Helical" evidence="5">
    <location>
        <begin position="132"/>
        <end position="150"/>
    </location>
</feature>
<organism evidence="6 7">
    <name type="scientific">Meyerozyma guilliermondii (strain ATCC 6260 / CBS 566 / DSM 6381 / JCM 1539 / NBRC 10279 / NRRL Y-324)</name>
    <name type="common">Yeast</name>
    <name type="synonym">Candida guilliermondii</name>
    <dbReference type="NCBI Taxonomy" id="294746"/>
    <lineage>
        <taxon>Eukaryota</taxon>
        <taxon>Fungi</taxon>
        <taxon>Dikarya</taxon>
        <taxon>Ascomycota</taxon>
        <taxon>Saccharomycotina</taxon>
        <taxon>Pichiomycetes</taxon>
        <taxon>Debaryomycetaceae</taxon>
        <taxon>Meyerozyma</taxon>
    </lineage>
</organism>